<dbReference type="STRING" id="2903.R1CIN5"/>
<reference evidence="13" key="2">
    <citation type="submission" date="2024-10" db="UniProtKB">
        <authorList>
            <consortium name="EnsemblProtists"/>
        </authorList>
    </citation>
    <scope>IDENTIFICATION</scope>
</reference>
<keyword evidence="4 10" id="KW-1133">Transmembrane helix</keyword>
<feature type="transmembrane region" description="Helical" evidence="10">
    <location>
        <begin position="211"/>
        <end position="232"/>
    </location>
</feature>
<keyword evidence="7" id="KW-0449">Lipoprotein</keyword>
<evidence type="ECO:0000256" key="6">
    <source>
        <dbReference type="ARBA" id="ARBA00023139"/>
    </source>
</evidence>
<reference evidence="14" key="1">
    <citation type="journal article" date="2013" name="Nature">
        <title>Pan genome of the phytoplankton Emiliania underpins its global distribution.</title>
        <authorList>
            <person name="Read B.A."/>
            <person name="Kegel J."/>
            <person name="Klute M.J."/>
            <person name="Kuo A."/>
            <person name="Lefebvre S.C."/>
            <person name="Maumus F."/>
            <person name="Mayer C."/>
            <person name="Miller J."/>
            <person name="Monier A."/>
            <person name="Salamov A."/>
            <person name="Young J."/>
            <person name="Aguilar M."/>
            <person name="Claverie J.M."/>
            <person name="Frickenhaus S."/>
            <person name="Gonzalez K."/>
            <person name="Herman E.K."/>
            <person name="Lin Y.C."/>
            <person name="Napier J."/>
            <person name="Ogata H."/>
            <person name="Sarno A.F."/>
            <person name="Shmutz J."/>
            <person name="Schroeder D."/>
            <person name="de Vargas C."/>
            <person name="Verret F."/>
            <person name="von Dassow P."/>
            <person name="Valentin K."/>
            <person name="Van de Peer Y."/>
            <person name="Wheeler G."/>
            <person name="Dacks J.B."/>
            <person name="Delwiche C.F."/>
            <person name="Dyhrman S.T."/>
            <person name="Glockner G."/>
            <person name="John U."/>
            <person name="Richards T."/>
            <person name="Worden A.Z."/>
            <person name="Zhang X."/>
            <person name="Grigoriev I.V."/>
            <person name="Allen A.E."/>
            <person name="Bidle K."/>
            <person name="Borodovsky M."/>
            <person name="Bowler C."/>
            <person name="Brownlee C."/>
            <person name="Cock J.M."/>
            <person name="Elias M."/>
            <person name="Gladyshev V.N."/>
            <person name="Groth M."/>
            <person name="Guda C."/>
            <person name="Hadaegh A."/>
            <person name="Iglesias-Rodriguez M.D."/>
            <person name="Jenkins J."/>
            <person name="Jones B.M."/>
            <person name="Lawson T."/>
            <person name="Leese F."/>
            <person name="Lindquist E."/>
            <person name="Lobanov A."/>
            <person name="Lomsadze A."/>
            <person name="Malik S.B."/>
            <person name="Marsh M.E."/>
            <person name="Mackinder L."/>
            <person name="Mock T."/>
            <person name="Mueller-Roeber B."/>
            <person name="Pagarete A."/>
            <person name="Parker M."/>
            <person name="Probert I."/>
            <person name="Quesneville H."/>
            <person name="Raines C."/>
            <person name="Rensing S.A."/>
            <person name="Riano-Pachon D.M."/>
            <person name="Richier S."/>
            <person name="Rokitta S."/>
            <person name="Shiraiwa Y."/>
            <person name="Soanes D.M."/>
            <person name="van der Giezen M."/>
            <person name="Wahlund T.M."/>
            <person name="Williams B."/>
            <person name="Wilson W."/>
            <person name="Wolfe G."/>
            <person name="Wurch L.L."/>
        </authorList>
    </citation>
    <scope>NUCLEOTIDE SEQUENCE</scope>
</reference>
<comment type="subcellular location">
    <subcellularLocation>
        <location evidence="1">Endomembrane system</location>
        <topology evidence="1">Multi-pass membrane protein</topology>
    </subcellularLocation>
</comment>
<dbReference type="KEGG" id="ehx:EMIHUDRAFT_198859"/>
<dbReference type="EnsemblProtists" id="EOD22407">
    <property type="protein sequence ID" value="EOD22407"/>
    <property type="gene ID" value="EMIHUDRAFT_240444"/>
</dbReference>
<feature type="domain" description="Palmitoyltransferase DHHC" evidence="12">
    <location>
        <begin position="114"/>
        <end position="248"/>
    </location>
</feature>
<dbReference type="EnsemblProtists" id="EOD11262">
    <property type="protein sequence ID" value="EOD11262"/>
    <property type="gene ID" value="EMIHUDRAFT_247985"/>
</dbReference>
<dbReference type="EC" id="2.3.1.225" evidence="10"/>
<keyword evidence="8 10" id="KW-0012">Acyltransferase</keyword>
<evidence type="ECO:0000256" key="10">
    <source>
        <dbReference type="RuleBase" id="RU079119"/>
    </source>
</evidence>
<dbReference type="GeneID" id="17251592"/>
<dbReference type="Proteomes" id="UP000013827">
    <property type="component" value="Unassembled WGS sequence"/>
</dbReference>
<keyword evidence="6" id="KW-0564">Palmitate</keyword>
<evidence type="ECO:0000256" key="5">
    <source>
        <dbReference type="ARBA" id="ARBA00023136"/>
    </source>
</evidence>
<comment type="similarity">
    <text evidence="10">Belongs to the DHHC palmitoyltransferase family.</text>
</comment>
<dbReference type="GO" id="GO:0019706">
    <property type="term" value="F:protein-cysteine S-palmitoyltransferase activity"/>
    <property type="evidence" value="ECO:0007669"/>
    <property type="project" value="UniProtKB-EC"/>
</dbReference>
<evidence type="ECO:0000256" key="9">
    <source>
        <dbReference type="ARBA" id="ARBA00048048"/>
    </source>
</evidence>
<organism evidence="13 14">
    <name type="scientific">Emiliania huxleyi (strain CCMP1516)</name>
    <dbReference type="NCBI Taxonomy" id="280463"/>
    <lineage>
        <taxon>Eukaryota</taxon>
        <taxon>Haptista</taxon>
        <taxon>Haptophyta</taxon>
        <taxon>Prymnesiophyceae</taxon>
        <taxon>Isochrysidales</taxon>
        <taxon>Noelaerhabdaceae</taxon>
        <taxon>Emiliania</taxon>
    </lineage>
</organism>
<evidence type="ECO:0000259" key="12">
    <source>
        <dbReference type="Pfam" id="PF01529"/>
    </source>
</evidence>
<accession>A0A0D3I1W0</accession>
<evidence type="ECO:0000256" key="8">
    <source>
        <dbReference type="ARBA" id="ARBA00023315"/>
    </source>
</evidence>
<keyword evidence="3 10" id="KW-0812">Transmembrane</keyword>
<evidence type="ECO:0000256" key="4">
    <source>
        <dbReference type="ARBA" id="ARBA00022989"/>
    </source>
</evidence>
<comment type="domain">
    <text evidence="10">The DHHC domain is required for palmitoyltransferase activity.</text>
</comment>
<evidence type="ECO:0000256" key="7">
    <source>
        <dbReference type="ARBA" id="ARBA00023288"/>
    </source>
</evidence>
<dbReference type="Pfam" id="PF01529">
    <property type="entry name" value="DHHC"/>
    <property type="match status" value="1"/>
</dbReference>
<keyword evidence="14" id="KW-1185">Reference proteome</keyword>
<comment type="catalytic activity">
    <reaction evidence="9 10">
        <text>L-cysteinyl-[protein] + hexadecanoyl-CoA = S-hexadecanoyl-L-cysteinyl-[protein] + CoA</text>
        <dbReference type="Rhea" id="RHEA:36683"/>
        <dbReference type="Rhea" id="RHEA-COMP:10131"/>
        <dbReference type="Rhea" id="RHEA-COMP:11032"/>
        <dbReference type="ChEBI" id="CHEBI:29950"/>
        <dbReference type="ChEBI" id="CHEBI:57287"/>
        <dbReference type="ChEBI" id="CHEBI:57379"/>
        <dbReference type="ChEBI" id="CHEBI:74151"/>
        <dbReference type="EC" id="2.3.1.225"/>
    </reaction>
</comment>
<dbReference type="GO" id="GO:0005783">
    <property type="term" value="C:endoplasmic reticulum"/>
    <property type="evidence" value="ECO:0007669"/>
    <property type="project" value="TreeGrafter"/>
</dbReference>
<evidence type="ECO:0000313" key="13">
    <source>
        <dbReference type="EnsemblProtists" id="EOD05245"/>
    </source>
</evidence>
<keyword evidence="2 10" id="KW-0808">Transferase</keyword>
<dbReference type="PANTHER" id="PTHR22883">
    <property type="entry name" value="ZINC FINGER DHHC DOMAIN CONTAINING PROTEIN"/>
    <property type="match status" value="1"/>
</dbReference>
<dbReference type="HOGENOM" id="CLU_018741_1_2_1"/>
<protein>
    <recommendedName>
        <fullName evidence="10">Palmitoyltransferase</fullName>
        <ecNumber evidence="10">2.3.1.225</ecNumber>
    </recommendedName>
</protein>
<evidence type="ECO:0000256" key="2">
    <source>
        <dbReference type="ARBA" id="ARBA00022679"/>
    </source>
</evidence>
<dbReference type="PANTHER" id="PTHR22883:SF43">
    <property type="entry name" value="PALMITOYLTRANSFERASE APP"/>
    <property type="match status" value="1"/>
</dbReference>
<dbReference type="RefSeq" id="XP_005763691.1">
    <property type="nucleotide sequence ID" value="XM_005763634.1"/>
</dbReference>
<feature type="transmembrane region" description="Helical" evidence="10">
    <location>
        <begin position="161"/>
        <end position="191"/>
    </location>
</feature>
<proteinExistence type="inferred from homology"/>
<dbReference type="PROSITE" id="PS50216">
    <property type="entry name" value="DHHC"/>
    <property type="match status" value="1"/>
</dbReference>
<dbReference type="GeneID" id="17257413"/>
<feature type="region of interest" description="Disordered" evidence="11">
    <location>
        <begin position="297"/>
        <end position="348"/>
    </location>
</feature>
<evidence type="ECO:0000256" key="1">
    <source>
        <dbReference type="ARBA" id="ARBA00004127"/>
    </source>
</evidence>
<feature type="transmembrane region" description="Helical" evidence="10">
    <location>
        <begin position="31"/>
        <end position="52"/>
    </location>
</feature>
<dbReference type="InterPro" id="IPR039859">
    <property type="entry name" value="PFA4/ZDH16/20/ERF2-like"/>
</dbReference>
<evidence type="ECO:0000256" key="11">
    <source>
        <dbReference type="SAM" id="MobiDB-lite"/>
    </source>
</evidence>
<dbReference type="EnsemblProtists" id="EOD05245">
    <property type="protein sequence ID" value="EOD05245"/>
    <property type="gene ID" value="EMIHUDRAFT_198859"/>
</dbReference>
<dbReference type="GeneID" id="17267952"/>
<dbReference type="InterPro" id="IPR001594">
    <property type="entry name" value="Palmitoyltrfase_DHHC"/>
</dbReference>
<dbReference type="eggNOG" id="KOG1311">
    <property type="taxonomic scope" value="Eukaryota"/>
</dbReference>
<dbReference type="OMA" id="NDAHMCT"/>
<feature type="transmembrane region" description="Helical" evidence="10">
    <location>
        <begin position="58"/>
        <end position="80"/>
    </location>
</feature>
<dbReference type="PaxDb" id="2903-EOD05245"/>
<dbReference type="KEGG" id="ehx:EMIHUDRAFT_240444"/>
<dbReference type="KEGG" id="ehx:EMIHUDRAFT_247985"/>
<dbReference type="GO" id="GO:0006612">
    <property type="term" value="P:protein targeting to membrane"/>
    <property type="evidence" value="ECO:0007669"/>
    <property type="project" value="TreeGrafter"/>
</dbReference>
<dbReference type="GO" id="GO:0005794">
    <property type="term" value="C:Golgi apparatus"/>
    <property type="evidence" value="ECO:0007669"/>
    <property type="project" value="TreeGrafter"/>
</dbReference>
<name>A0A0D3I1W0_EMIH1</name>
<feature type="compositionally biased region" description="Gly residues" evidence="11">
    <location>
        <begin position="298"/>
        <end position="308"/>
    </location>
</feature>
<evidence type="ECO:0000256" key="3">
    <source>
        <dbReference type="ARBA" id="ARBA00022692"/>
    </source>
</evidence>
<evidence type="ECO:0000313" key="14">
    <source>
        <dbReference type="Proteomes" id="UP000013827"/>
    </source>
</evidence>
<sequence>MASQPSLKGWQTWGGRHVFLCDGRVMVGPDWGVTCFAVALTTVLSVAFWIFVCPTLAGAPLVTSVGMLLYALTLTLLVATATADPGILPRAPYVDDAESLANASAERFVRGVTMPLKWCSTCRIWRPPRASHCTECNVCVERFDHHCPWTGQCVGLRNYRYFFGFVLSVCSLCAYTLVVSALSFLHALAAALTDATSGGDRVGVALDERPVPAALSIATALILLCVCPLLCYHCSLTCRNATTSEEIKGTFADRANPFDQSCPANCRHVLCRPLPPSRLHLRSAAAEELGGPMILRNDGGGGEGGGGVELPMAAADEGPPPLRTATLPGSEGKRRPAREQSSPDDVPV</sequence>
<dbReference type="RefSeq" id="XP_005757674.1">
    <property type="nucleotide sequence ID" value="XM_005757617.1"/>
</dbReference>
<dbReference type="RefSeq" id="XP_005774836.1">
    <property type="nucleotide sequence ID" value="XM_005774779.1"/>
</dbReference>
<dbReference type="AlphaFoldDB" id="A0A0D3I1W0"/>
<keyword evidence="5 10" id="KW-0472">Membrane</keyword>